<organism evidence="2 3">
    <name type="scientific">Acinetobacter stercoris</name>
    <dbReference type="NCBI Taxonomy" id="2126983"/>
    <lineage>
        <taxon>Bacteria</taxon>
        <taxon>Pseudomonadati</taxon>
        <taxon>Pseudomonadota</taxon>
        <taxon>Gammaproteobacteria</taxon>
        <taxon>Moraxellales</taxon>
        <taxon>Moraxellaceae</taxon>
        <taxon>Acinetobacter</taxon>
    </lineage>
</organism>
<dbReference type="Proteomes" id="UP000245974">
    <property type="component" value="Unassembled WGS sequence"/>
</dbReference>
<dbReference type="Gene3D" id="3.40.630.30">
    <property type="match status" value="1"/>
</dbReference>
<gene>
    <name evidence="2" type="ORF">KPC_3343</name>
</gene>
<dbReference type="EMBL" id="OOGT01000226">
    <property type="protein sequence ID" value="SPL72165.1"/>
    <property type="molecule type" value="Genomic_DNA"/>
</dbReference>
<dbReference type="CDD" id="cd04301">
    <property type="entry name" value="NAT_SF"/>
    <property type="match status" value="1"/>
</dbReference>
<dbReference type="InterPro" id="IPR000182">
    <property type="entry name" value="GNAT_dom"/>
</dbReference>
<dbReference type="SUPFAM" id="SSF55729">
    <property type="entry name" value="Acyl-CoA N-acyltransferases (Nat)"/>
    <property type="match status" value="1"/>
</dbReference>
<name>A0A2U3N3I0_9GAMM</name>
<accession>A0A2U3N3I0</accession>
<dbReference type="AlphaFoldDB" id="A0A2U3N3I0"/>
<sequence length="67" mass="7387">MVIENKEMNSGEIIACLGLSFDEDKVEIGTFCIEPSRQNKGLGKKLLSTAEKFVQVYNSNGLCCTKI</sequence>
<dbReference type="RefSeq" id="WP_121975565.1">
    <property type="nucleotide sequence ID" value="NZ_OOGT01000226.1"/>
</dbReference>
<reference evidence="3" key="1">
    <citation type="submission" date="2018-03" db="EMBL/GenBank/DDBJ databases">
        <authorList>
            <person name="Blom J."/>
        </authorList>
    </citation>
    <scope>NUCLEOTIDE SEQUENCE [LARGE SCALE GENOMIC DNA]</scope>
    <source>
        <strain evidence="3">KPC-SM-21</strain>
    </source>
</reference>
<dbReference type="Pfam" id="PF00583">
    <property type="entry name" value="Acetyltransf_1"/>
    <property type="match status" value="1"/>
</dbReference>
<keyword evidence="2" id="KW-0808">Transferase</keyword>
<dbReference type="InterPro" id="IPR016181">
    <property type="entry name" value="Acyl_CoA_acyltransferase"/>
</dbReference>
<feature type="domain" description="N-acetyltransferase" evidence="1">
    <location>
        <begin position="10"/>
        <end position="54"/>
    </location>
</feature>
<evidence type="ECO:0000313" key="2">
    <source>
        <dbReference type="EMBL" id="SPL72165.1"/>
    </source>
</evidence>
<proteinExistence type="predicted"/>
<evidence type="ECO:0000259" key="1">
    <source>
        <dbReference type="Pfam" id="PF00583"/>
    </source>
</evidence>
<dbReference type="OrthoDB" id="119501at2"/>
<dbReference type="InParanoid" id="A0A2U3N3I0"/>
<keyword evidence="3" id="KW-1185">Reference proteome</keyword>
<protein>
    <submittedName>
        <fullName evidence="2">Acetyltransferase (GNAT) family protein</fullName>
    </submittedName>
</protein>
<evidence type="ECO:0000313" key="3">
    <source>
        <dbReference type="Proteomes" id="UP000245974"/>
    </source>
</evidence>
<dbReference type="GO" id="GO:0016747">
    <property type="term" value="F:acyltransferase activity, transferring groups other than amino-acyl groups"/>
    <property type="evidence" value="ECO:0007669"/>
    <property type="project" value="InterPro"/>
</dbReference>